<dbReference type="InterPro" id="IPR013216">
    <property type="entry name" value="Methyltransf_11"/>
</dbReference>
<name>A0AAD5DR13_9CHLO</name>
<evidence type="ECO:0000313" key="5">
    <source>
        <dbReference type="Proteomes" id="UP001205105"/>
    </source>
</evidence>
<evidence type="ECO:0008006" key="6">
    <source>
        <dbReference type="Google" id="ProtNLM"/>
    </source>
</evidence>
<evidence type="ECO:0000256" key="1">
    <source>
        <dbReference type="SAM" id="SignalP"/>
    </source>
</evidence>
<organism evidence="4 5">
    <name type="scientific">Chlorella ohadii</name>
    <dbReference type="NCBI Taxonomy" id="2649997"/>
    <lineage>
        <taxon>Eukaryota</taxon>
        <taxon>Viridiplantae</taxon>
        <taxon>Chlorophyta</taxon>
        <taxon>core chlorophytes</taxon>
        <taxon>Trebouxiophyceae</taxon>
        <taxon>Chlorellales</taxon>
        <taxon>Chlorellaceae</taxon>
        <taxon>Chlorella clade</taxon>
        <taxon>Chlorella</taxon>
    </lineage>
</organism>
<keyword evidence="1" id="KW-0732">Signal</keyword>
<dbReference type="Proteomes" id="UP001205105">
    <property type="component" value="Unassembled WGS sequence"/>
</dbReference>
<protein>
    <recommendedName>
        <fullName evidence="6">Methyltransferase type 11 domain-containing protein</fullName>
    </recommendedName>
</protein>
<dbReference type="PANTHER" id="PTHR43591:SF24">
    <property type="entry name" value="2-METHOXY-6-POLYPRENYL-1,4-BENZOQUINOL METHYLASE, MITOCHONDRIAL"/>
    <property type="match status" value="1"/>
</dbReference>
<sequence>MPGCGRWPGRWAPLLLAALLLLAHPRGSAAVDIGGAVSNAAQAVKGVFGGGGNESNGGGGSQASAGSAASFGPIVAKTARAAAALAGLGSGNATVHQLPLGDAANVTLIKDPSRPHSLVLAFEAAPSLSADGATNSVPFLERFAATAEAPQTMLEAFLQGVEGPGTQGALADAAAELAGPDALLHVLCTGAGAGGGGLALLCGPWAAMQFPLANADVITFAADWNPCPLQAGFNTQFAWSFIQLAVLHYQWPFPLTDPALTGALASRNASAIAEALSGLITTDSLKQALAVPNLPSPLPPDYSPSYTGEELGSLAPVDSDLEPPPSDCPLILCKTRDAAAAACAVFDQGGEHKAFPANDFRPGNLSGVIPGVKVHKGFLNQHDSFTTKPKSDQENITAVLLGLSGGTQPQRIVAAGHSLGAALSELTAVWASTIWPEASILNANTGAPRVGDDAWELEFTATVGRAYRYAFECASGRHAAATFPSALWHAHAEAGLPLLPLFSVNHLDQVPVLPPFDSFKQVPHGLWLRDNLVLLQDDKARIAAAFDSMAEGYSEWVVDRQLVPGMFQAFVTELEPELRGRAGAQILDVASASGEPAASLAAALPLATVHATDLTPRFVELGAARAARLGLRNLRCQVADGERLERFGDASCDAVCCCMGLMFIPNVQAALAAFARVLKPGGALLATVAQPPDVQPFWTFLSELAEEICPSAGSAPAEAPYPLEFGPCRFGNPQPLLDAAAAAGLRSIACRPLLLDYQLAAGEWWSSLSQMPDAPIAAALARLQAAGGDADAAEQARQLTERRLREHGWLEADGSVRCPGNGAWLIAARKGSQ</sequence>
<dbReference type="Pfam" id="PF01764">
    <property type="entry name" value="Lipase_3"/>
    <property type="match status" value="1"/>
</dbReference>
<keyword evidence="5" id="KW-1185">Reference proteome</keyword>
<reference evidence="4" key="1">
    <citation type="submission" date="2020-11" db="EMBL/GenBank/DDBJ databases">
        <title>Chlorella ohadii genome sequencing and assembly.</title>
        <authorList>
            <person name="Murik O."/>
            <person name="Treves H."/>
            <person name="Kedem I."/>
            <person name="Shotland Y."/>
            <person name="Kaplan A."/>
        </authorList>
    </citation>
    <scope>NUCLEOTIDE SEQUENCE</scope>
    <source>
        <strain evidence="4">1</strain>
    </source>
</reference>
<dbReference type="GO" id="GO:0008757">
    <property type="term" value="F:S-adenosylmethionine-dependent methyltransferase activity"/>
    <property type="evidence" value="ECO:0007669"/>
    <property type="project" value="InterPro"/>
</dbReference>
<dbReference type="AlphaFoldDB" id="A0AAD5DR13"/>
<dbReference type="Pfam" id="PF08241">
    <property type="entry name" value="Methyltransf_11"/>
    <property type="match status" value="1"/>
</dbReference>
<dbReference type="SUPFAM" id="SSF53335">
    <property type="entry name" value="S-adenosyl-L-methionine-dependent methyltransferases"/>
    <property type="match status" value="1"/>
</dbReference>
<dbReference type="InterPro" id="IPR029058">
    <property type="entry name" value="AB_hydrolase_fold"/>
</dbReference>
<dbReference type="Gene3D" id="3.40.50.1820">
    <property type="entry name" value="alpha/beta hydrolase"/>
    <property type="match status" value="1"/>
</dbReference>
<dbReference type="EMBL" id="JADXDR010000080">
    <property type="protein sequence ID" value="KAI7840420.1"/>
    <property type="molecule type" value="Genomic_DNA"/>
</dbReference>
<feature type="chain" id="PRO_5042255489" description="Methyltransferase type 11 domain-containing protein" evidence="1">
    <location>
        <begin position="31"/>
        <end position="833"/>
    </location>
</feature>
<feature type="domain" description="Methyltransferase type 11" evidence="3">
    <location>
        <begin position="587"/>
        <end position="685"/>
    </location>
</feature>
<gene>
    <name evidence="4" type="ORF">COHA_005851</name>
</gene>
<dbReference type="InterPro" id="IPR002921">
    <property type="entry name" value="Fungal_lipase-type"/>
</dbReference>
<accession>A0AAD5DR13</accession>
<feature type="signal peptide" evidence="1">
    <location>
        <begin position="1"/>
        <end position="30"/>
    </location>
</feature>
<dbReference type="Gene3D" id="3.40.50.150">
    <property type="entry name" value="Vaccinia Virus protein VP39"/>
    <property type="match status" value="1"/>
</dbReference>
<evidence type="ECO:0000259" key="3">
    <source>
        <dbReference type="Pfam" id="PF08241"/>
    </source>
</evidence>
<comment type="caution">
    <text evidence="4">The sequence shown here is derived from an EMBL/GenBank/DDBJ whole genome shotgun (WGS) entry which is preliminary data.</text>
</comment>
<dbReference type="CDD" id="cd02440">
    <property type="entry name" value="AdoMet_MTases"/>
    <property type="match status" value="1"/>
</dbReference>
<evidence type="ECO:0000313" key="4">
    <source>
        <dbReference type="EMBL" id="KAI7840420.1"/>
    </source>
</evidence>
<evidence type="ECO:0000259" key="2">
    <source>
        <dbReference type="Pfam" id="PF01764"/>
    </source>
</evidence>
<feature type="domain" description="Fungal lipase-type" evidence="2">
    <location>
        <begin position="363"/>
        <end position="466"/>
    </location>
</feature>
<dbReference type="InterPro" id="IPR029063">
    <property type="entry name" value="SAM-dependent_MTases_sf"/>
</dbReference>
<proteinExistence type="predicted"/>
<dbReference type="GO" id="GO:0006629">
    <property type="term" value="P:lipid metabolic process"/>
    <property type="evidence" value="ECO:0007669"/>
    <property type="project" value="InterPro"/>
</dbReference>
<dbReference type="PANTHER" id="PTHR43591">
    <property type="entry name" value="METHYLTRANSFERASE"/>
    <property type="match status" value="1"/>
</dbReference>
<dbReference type="SUPFAM" id="SSF53474">
    <property type="entry name" value="alpha/beta-Hydrolases"/>
    <property type="match status" value="1"/>
</dbReference>